<organism evidence="4 5">
    <name type="scientific">Coccomyxa viridis</name>
    <dbReference type="NCBI Taxonomy" id="1274662"/>
    <lineage>
        <taxon>Eukaryota</taxon>
        <taxon>Viridiplantae</taxon>
        <taxon>Chlorophyta</taxon>
        <taxon>core chlorophytes</taxon>
        <taxon>Trebouxiophyceae</taxon>
        <taxon>Trebouxiophyceae incertae sedis</taxon>
        <taxon>Coccomyxaceae</taxon>
        <taxon>Coccomyxa</taxon>
    </lineage>
</organism>
<gene>
    <name evidence="4" type="primary">g4652</name>
    <name evidence="4" type="ORF">VP750_LOCUS3967</name>
</gene>
<evidence type="ECO:0000256" key="2">
    <source>
        <dbReference type="SAM" id="MobiDB-lite"/>
    </source>
</evidence>
<feature type="compositionally biased region" description="Low complexity" evidence="2">
    <location>
        <begin position="446"/>
        <end position="457"/>
    </location>
</feature>
<sequence>MTHKDADGANLRALAQDVLNDPLGKANHVVALLKAVHASKPAEAGVAAIRGLKVFFSDKQEKGHFDESDVQEDASAANKFRTWLAKHQSSFHARLRFLFKDEAAEKMQVAAVAALMEAVRGWEDSGTFNVPLFDETLESLCCQTTSAGALSFFISTYLDCPDVRYYTLKSVIKLLRQTTVNDADSGKTQQGGEHLAGAGCSISAVTDVLMHANTDMEGGADRQPWCGGDAAQGQKGALGSRERRKRKRKRKEQGGEAADRPAGKPVKWANPILQKRAWSNAWLALLAVPLPEGILRKVLVRMHTKIIPHMANPLLLTDFLYKALEVGGLMGMLALHGIFTLVTKHGLEYPHFYQRLYSLLVPASLMAKHRERFFQLADVFLSSTLVPAYTVAAFAKRFARLALTASPAGAMIAIAFVHNLLRRHPACTVLLHQPLPTALGHADANGAAAESSGAANGQTAGQASILKQHGQSGEQGAESPEQGREKVHVQYAEGTSEVNGTAQQEGVLGKDPYNSLEDDPGRSRAIESSLWEMESLRNHYCPQVAAFVVVLDKDLADRKKTAEVDLGPLLILSYSGLSAAELGRRLKHVPVAFYAQKPPELFDLMCTDTRLGGAE</sequence>
<comment type="caution">
    <text evidence="4">The sequence shown here is derived from an EMBL/GenBank/DDBJ whole genome shotgun (WGS) entry which is preliminary data.</text>
</comment>
<dbReference type="PANTHER" id="PTHR12455">
    <property type="entry name" value="NUCLEOLAR COMPLEX PROTEIN 4"/>
    <property type="match status" value="1"/>
</dbReference>
<feature type="domain" description="CCAAT-binding factor" evidence="3">
    <location>
        <begin position="332"/>
        <end position="547"/>
    </location>
</feature>
<dbReference type="InterPro" id="IPR005612">
    <property type="entry name" value="CCAAT-binding_factor"/>
</dbReference>
<dbReference type="Proteomes" id="UP001497392">
    <property type="component" value="Unassembled WGS sequence"/>
</dbReference>
<dbReference type="Pfam" id="PF03914">
    <property type="entry name" value="CBF"/>
    <property type="match status" value="1"/>
</dbReference>
<dbReference type="InterPro" id="IPR027193">
    <property type="entry name" value="Noc4"/>
</dbReference>
<keyword evidence="5" id="KW-1185">Reference proteome</keyword>
<reference evidence="4 5" key="1">
    <citation type="submission" date="2024-06" db="EMBL/GenBank/DDBJ databases">
        <authorList>
            <person name="Kraege A."/>
            <person name="Thomma B."/>
        </authorList>
    </citation>
    <scope>NUCLEOTIDE SEQUENCE [LARGE SCALE GENOMIC DNA]</scope>
</reference>
<evidence type="ECO:0000256" key="1">
    <source>
        <dbReference type="ARBA" id="ARBA00007797"/>
    </source>
</evidence>
<comment type="similarity">
    <text evidence="1">Belongs to the CBF/MAK21 family.</text>
</comment>
<proteinExistence type="inferred from homology"/>
<feature type="region of interest" description="Disordered" evidence="2">
    <location>
        <begin position="219"/>
        <end position="264"/>
    </location>
</feature>
<dbReference type="EMBL" id="CAXHTA020000006">
    <property type="protein sequence ID" value="CAL5222308.1"/>
    <property type="molecule type" value="Genomic_DNA"/>
</dbReference>
<name>A0ABP1FQU1_9CHLO</name>
<evidence type="ECO:0000259" key="3">
    <source>
        <dbReference type="Pfam" id="PF03914"/>
    </source>
</evidence>
<accession>A0ABP1FQU1</accession>
<feature type="compositionally biased region" description="Basic residues" evidence="2">
    <location>
        <begin position="242"/>
        <end position="251"/>
    </location>
</feature>
<protein>
    <submittedName>
        <fullName evidence="4">G4652 protein</fullName>
    </submittedName>
</protein>
<evidence type="ECO:0000313" key="4">
    <source>
        <dbReference type="EMBL" id="CAL5222308.1"/>
    </source>
</evidence>
<evidence type="ECO:0000313" key="5">
    <source>
        <dbReference type="Proteomes" id="UP001497392"/>
    </source>
</evidence>
<feature type="compositionally biased region" description="Basic and acidic residues" evidence="2">
    <location>
        <begin position="252"/>
        <end position="262"/>
    </location>
</feature>
<feature type="region of interest" description="Disordered" evidence="2">
    <location>
        <begin position="446"/>
        <end position="521"/>
    </location>
</feature>
<dbReference type="PANTHER" id="PTHR12455:SF0">
    <property type="entry name" value="NUCLEOLAR COMPLEX PROTEIN 4 HOMOLOG"/>
    <property type="match status" value="1"/>
</dbReference>